<proteinExistence type="predicted"/>
<evidence type="ECO:0000313" key="1">
    <source>
        <dbReference type="EMBL" id="GAI08389.1"/>
    </source>
</evidence>
<dbReference type="AlphaFoldDB" id="X1MPT3"/>
<protein>
    <submittedName>
        <fullName evidence="1">Uncharacterized protein</fullName>
    </submittedName>
</protein>
<feature type="non-terminal residue" evidence="1">
    <location>
        <position position="73"/>
    </location>
</feature>
<organism evidence="1">
    <name type="scientific">marine sediment metagenome</name>
    <dbReference type="NCBI Taxonomy" id="412755"/>
    <lineage>
        <taxon>unclassified sequences</taxon>
        <taxon>metagenomes</taxon>
        <taxon>ecological metagenomes</taxon>
    </lineage>
</organism>
<sequence>MDYDPLLVGVTSQKQAKHDIYSYIESEIPPILLCEFSHTGESHAIVGVGHGYNLPITNPLKTKVEWPGEPPLE</sequence>
<accession>X1MPT3</accession>
<comment type="caution">
    <text evidence="1">The sequence shown here is derived from an EMBL/GenBank/DDBJ whole genome shotgun (WGS) entry which is preliminary data.</text>
</comment>
<name>X1MPT3_9ZZZZ</name>
<gene>
    <name evidence="1" type="ORF">S06H3_15200</name>
</gene>
<reference evidence="1" key="1">
    <citation type="journal article" date="2014" name="Front. Microbiol.">
        <title>High frequency of phylogenetically diverse reductive dehalogenase-homologous genes in deep subseafloor sedimentary metagenomes.</title>
        <authorList>
            <person name="Kawai M."/>
            <person name="Futagami T."/>
            <person name="Toyoda A."/>
            <person name="Takaki Y."/>
            <person name="Nishi S."/>
            <person name="Hori S."/>
            <person name="Arai W."/>
            <person name="Tsubouchi T."/>
            <person name="Morono Y."/>
            <person name="Uchiyama I."/>
            <person name="Ito T."/>
            <person name="Fujiyama A."/>
            <person name="Inagaki F."/>
            <person name="Takami H."/>
        </authorList>
    </citation>
    <scope>NUCLEOTIDE SEQUENCE</scope>
    <source>
        <strain evidence="1">Expedition CK06-06</strain>
    </source>
</reference>
<dbReference type="EMBL" id="BARV01007467">
    <property type="protein sequence ID" value="GAI08389.1"/>
    <property type="molecule type" value="Genomic_DNA"/>
</dbReference>